<sequence length="103" mass="11354">MTFIPCKELDISVLEAAVEELREKTNQPAIECFDPKTINRKWAIASRGKYEAGRDSGCAVSGTTHIVPFDFQTPPDFPSSECKSLKTKCHRLEVPVSGDPATL</sequence>
<evidence type="ECO:0000313" key="2">
    <source>
        <dbReference type="Proteomes" id="UP000297245"/>
    </source>
</evidence>
<evidence type="ECO:0000313" key="1">
    <source>
        <dbReference type="EMBL" id="THV01808.1"/>
    </source>
</evidence>
<gene>
    <name evidence="1" type="ORF">K435DRAFT_793025</name>
</gene>
<name>A0A4S8MGL0_DENBC</name>
<dbReference type="Proteomes" id="UP000297245">
    <property type="component" value="Unassembled WGS sequence"/>
</dbReference>
<organism evidence="1 2">
    <name type="scientific">Dendrothele bispora (strain CBS 962.96)</name>
    <dbReference type="NCBI Taxonomy" id="1314807"/>
    <lineage>
        <taxon>Eukaryota</taxon>
        <taxon>Fungi</taxon>
        <taxon>Dikarya</taxon>
        <taxon>Basidiomycota</taxon>
        <taxon>Agaricomycotina</taxon>
        <taxon>Agaricomycetes</taxon>
        <taxon>Agaricomycetidae</taxon>
        <taxon>Agaricales</taxon>
        <taxon>Agaricales incertae sedis</taxon>
        <taxon>Dendrothele</taxon>
    </lineage>
</organism>
<accession>A0A4S8MGL0</accession>
<dbReference type="EMBL" id="ML179084">
    <property type="protein sequence ID" value="THV01808.1"/>
    <property type="molecule type" value="Genomic_DNA"/>
</dbReference>
<reference evidence="1 2" key="1">
    <citation type="journal article" date="2019" name="Nat. Ecol. Evol.">
        <title>Megaphylogeny resolves global patterns of mushroom evolution.</title>
        <authorList>
            <person name="Varga T."/>
            <person name="Krizsan K."/>
            <person name="Foldi C."/>
            <person name="Dima B."/>
            <person name="Sanchez-Garcia M."/>
            <person name="Sanchez-Ramirez S."/>
            <person name="Szollosi G.J."/>
            <person name="Szarkandi J.G."/>
            <person name="Papp V."/>
            <person name="Albert L."/>
            <person name="Andreopoulos W."/>
            <person name="Angelini C."/>
            <person name="Antonin V."/>
            <person name="Barry K.W."/>
            <person name="Bougher N.L."/>
            <person name="Buchanan P."/>
            <person name="Buyck B."/>
            <person name="Bense V."/>
            <person name="Catcheside P."/>
            <person name="Chovatia M."/>
            <person name="Cooper J."/>
            <person name="Damon W."/>
            <person name="Desjardin D."/>
            <person name="Finy P."/>
            <person name="Geml J."/>
            <person name="Haridas S."/>
            <person name="Hughes K."/>
            <person name="Justo A."/>
            <person name="Karasinski D."/>
            <person name="Kautmanova I."/>
            <person name="Kiss B."/>
            <person name="Kocsube S."/>
            <person name="Kotiranta H."/>
            <person name="LaButti K.M."/>
            <person name="Lechner B.E."/>
            <person name="Liimatainen K."/>
            <person name="Lipzen A."/>
            <person name="Lukacs Z."/>
            <person name="Mihaltcheva S."/>
            <person name="Morgado L.N."/>
            <person name="Niskanen T."/>
            <person name="Noordeloos M.E."/>
            <person name="Ohm R.A."/>
            <person name="Ortiz-Santana B."/>
            <person name="Ovrebo C."/>
            <person name="Racz N."/>
            <person name="Riley R."/>
            <person name="Savchenko A."/>
            <person name="Shiryaev A."/>
            <person name="Soop K."/>
            <person name="Spirin V."/>
            <person name="Szebenyi C."/>
            <person name="Tomsovsky M."/>
            <person name="Tulloss R.E."/>
            <person name="Uehling J."/>
            <person name="Grigoriev I.V."/>
            <person name="Vagvolgyi C."/>
            <person name="Papp T."/>
            <person name="Martin F.M."/>
            <person name="Miettinen O."/>
            <person name="Hibbett D.S."/>
            <person name="Nagy L.G."/>
        </authorList>
    </citation>
    <scope>NUCLEOTIDE SEQUENCE [LARGE SCALE GENOMIC DNA]</scope>
    <source>
        <strain evidence="1 2">CBS 962.96</strain>
    </source>
</reference>
<keyword evidence="2" id="KW-1185">Reference proteome</keyword>
<protein>
    <submittedName>
        <fullName evidence="1">Uncharacterized protein</fullName>
    </submittedName>
</protein>
<dbReference type="AlphaFoldDB" id="A0A4S8MGL0"/>
<proteinExistence type="predicted"/>